<dbReference type="PANTHER" id="PTHR42978:SF2">
    <property type="entry name" value="102 KBASES UNSTABLE REGION: FROM 1 TO 119443"/>
    <property type="match status" value="1"/>
</dbReference>
<evidence type="ECO:0000256" key="5">
    <source>
        <dbReference type="ARBA" id="ARBA00022833"/>
    </source>
</evidence>
<comment type="caution">
    <text evidence="7">The sequence shown here is derived from an EMBL/GenBank/DDBJ whole genome shotgun (WGS) entry which is preliminary data.</text>
</comment>
<dbReference type="RefSeq" id="WP_162842298.1">
    <property type="nucleotide sequence ID" value="NZ_CBCSHX010000003.1"/>
</dbReference>
<comment type="similarity">
    <text evidence="2">Belongs to the metallo-beta-lactamase superfamily.</text>
</comment>
<evidence type="ECO:0000256" key="1">
    <source>
        <dbReference type="ARBA" id="ARBA00001947"/>
    </source>
</evidence>
<gene>
    <name evidence="7" type="ORF">DFR63_1359</name>
</gene>
<sequence length="242" mass="27854">MEFEIIPVFHGFPAKSSRGFLGWSSVYLIKVEEQNQEKFMLFDTGGYNERFELIRRLKELNLNLKDINSVFISHLHFDHAVNWTLFPNANIYISSGELVTQETAEDLMVPDFHCEKLKNHINTKTIEEGDIIHGFEVVSLPGHTLNLMGLKRDDTYLVSDAIKNRKEILKSQLTNTINKELAMSTIDFLLNNANIIYPGHDIPLIKKSGNWEPVINNKMSILYPDHLIDFNGKPKIELNIKD</sequence>
<dbReference type="Proteomes" id="UP000257076">
    <property type="component" value="Unassembled WGS sequence"/>
</dbReference>
<evidence type="ECO:0000313" key="8">
    <source>
        <dbReference type="Proteomes" id="UP000257076"/>
    </source>
</evidence>
<dbReference type="InterPro" id="IPR051013">
    <property type="entry name" value="MBL_superfamily_lactonases"/>
</dbReference>
<comment type="cofactor">
    <cofactor evidence="1">
        <name>Zn(2+)</name>
        <dbReference type="ChEBI" id="CHEBI:29105"/>
    </cofactor>
</comment>
<proteinExistence type="inferred from homology"/>
<keyword evidence="3" id="KW-0479">Metal-binding</keyword>
<dbReference type="Gene3D" id="3.60.15.10">
    <property type="entry name" value="Ribonuclease Z/Hydroxyacylglutathione hydrolase-like"/>
    <property type="match status" value="1"/>
</dbReference>
<protein>
    <submittedName>
        <fullName evidence="7">Glyoxylase-like metal-dependent hydrolase (Beta-lactamase superfamily II)</fullName>
    </submittedName>
</protein>
<dbReference type="EMBL" id="QUMW01000011">
    <property type="protein sequence ID" value="REG24267.1"/>
    <property type="molecule type" value="Genomic_DNA"/>
</dbReference>
<evidence type="ECO:0000259" key="6">
    <source>
        <dbReference type="SMART" id="SM00849"/>
    </source>
</evidence>
<evidence type="ECO:0000256" key="2">
    <source>
        <dbReference type="ARBA" id="ARBA00007749"/>
    </source>
</evidence>
<evidence type="ECO:0000313" key="7">
    <source>
        <dbReference type="EMBL" id="REG24267.1"/>
    </source>
</evidence>
<feature type="domain" description="Metallo-beta-lactamase" evidence="6">
    <location>
        <begin position="23"/>
        <end position="200"/>
    </location>
</feature>
<dbReference type="PANTHER" id="PTHR42978">
    <property type="entry name" value="QUORUM-QUENCHING LACTONASE YTNP-RELATED-RELATED"/>
    <property type="match status" value="1"/>
</dbReference>
<evidence type="ECO:0000256" key="3">
    <source>
        <dbReference type="ARBA" id="ARBA00022723"/>
    </source>
</evidence>
<dbReference type="AlphaFoldDB" id="A0A3E0AX30"/>
<organism evidence="7 8">
    <name type="scientific">Jeotgalicoccus halotolerans</name>
    <dbReference type="NCBI Taxonomy" id="157227"/>
    <lineage>
        <taxon>Bacteria</taxon>
        <taxon>Bacillati</taxon>
        <taxon>Bacillota</taxon>
        <taxon>Bacilli</taxon>
        <taxon>Bacillales</taxon>
        <taxon>Staphylococcaceae</taxon>
        <taxon>Jeotgalicoccus</taxon>
    </lineage>
</organism>
<name>A0A3E0AX30_9STAP</name>
<dbReference type="GO" id="GO:0046872">
    <property type="term" value="F:metal ion binding"/>
    <property type="evidence" value="ECO:0007669"/>
    <property type="project" value="UniProtKB-KW"/>
</dbReference>
<dbReference type="SMART" id="SM00849">
    <property type="entry name" value="Lactamase_B"/>
    <property type="match status" value="1"/>
</dbReference>
<dbReference type="SUPFAM" id="SSF56281">
    <property type="entry name" value="Metallo-hydrolase/oxidoreductase"/>
    <property type="match status" value="1"/>
</dbReference>
<dbReference type="Pfam" id="PF00753">
    <property type="entry name" value="Lactamase_B"/>
    <property type="match status" value="1"/>
</dbReference>
<keyword evidence="5" id="KW-0862">Zinc</keyword>
<evidence type="ECO:0000256" key="4">
    <source>
        <dbReference type="ARBA" id="ARBA00022801"/>
    </source>
</evidence>
<dbReference type="InterPro" id="IPR001279">
    <property type="entry name" value="Metallo-B-lactamas"/>
</dbReference>
<reference evidence="7 8" key="1">
    <citation type="submission" date="2018-08" db="EMBL/GenBank/DDBJ databases">
        <title>Genomic Encyclopedia of Type Strains, Phase IV (KMG-IV): sequencing the most valuable type-strain genomes for metagenomic binning, comparative biology and taxonomic classification.</title>
        <authorList>
            <person name="Goeker M."/>
        </authorList>
    </citation>
    <scope>NUCLEOTIDE SEQUENCE [LARGE SCALE GENOMIC DNA]</scope>
    <source>
        <strain evidence="7 8">DSM 17274</strain>
    </source>
</reference>
<dbReference type="InterPro" id="IPR036866">
    <property type="entry name" value="RibonucZ/Hydroxyglut_hydro"/>
</dbReference>
<keyword evidence="8" id="KW-1185">Reference proteome</keyword>
<keyword evidence="4 7" id="KW-0378">Hydrolase</keyword>
<dbReference type="GO" id="GO:0016787">
    <property type="term" value="F:hydrolase activity"/>
    <property type="evidence" value="ECO:0007669"/>
    <property type="project" value="UniProtKB-KW"/>
</dbReference>
<accession>A0A3E0AX30</accession>